<evidence type="ECO:0000313" key="5">
    <source>
        <dbReference type="EMBL" id="KAJ8874366.1"/>
    </source>
</evidence>
<dbReference type="InterPro" id="IPR017853">
    <property type="entry name" value="GH"/>
</dbReference>
<dbReference type="InterPro" id="IPR045857">
    <property type="entry name" value="O16G_dom_2"/>
</dbReference>
<sequence>MNSNRRLIILLLLDLVPNHVSNESEWFKKSVKKIDPYTDYFVWVDPKNYENGTRQPPNNWLSDFGGSAWEWREERRQYYLHQFAIQQVELNYRNKHVVEEVKNVMIYWLDKGINGFRMDAVLYLFEDKLLRDEPLSGDTSAEPTDENYLDHIYTQNQPESFDMIQQWREVLDEYKRKDGATRAMSTEAYADISTIFKYYGTKDRPGAHATFNFFLIENIKNTSNAIDYNNITNLWLRNIPEGDWPNWVIGNHDQHRVASRVGRELVDAMNALALLLPGTAVTYNGEEIGMEDTFITWNQTVDPRGLNAGPQRYQLFSRDPARTPFQWDNTTSAEPTRVIEVNMEQRRNEREISEKTRRSAASSGMILTCEDPGVIRRRFEPVIYDLLSSGFSTNSTTWLPVNPYYKQLNLKKLKTVYKQLVKLRRTRTLQRGNTETAAVTNDVFAFVRSLEGEDTYIVAMNVGNVSATVDLSKSFHNIPQTAAVVAANVGSKFVTGSPLNYSPSGTDEDAWPVEVEGLSVAACVILQ</sequence>
<evidence type="ECO:0000256" key="1">
    <source>
        <dbReference type="ARBA" id="ARBA00001657"/>
    </source>
</evidence>
<name>A0ABQ9GQP2_9NEOP</name>
<feature type="domain" description="Glycosyl hydrolase family 13 catalytic" evidence="4">
    <location>
        <begin position="1"/>
        <end position="322"/>
    </location>
</feature>
<dbReference type="Gene3D" id="3.90.400.10">
    <property type="entry name" value="Oligo-1,6-glucosidase, Domain 2"/>
    <property type="match status" value="1"/>
</dbReference>
<dbReference type="SMART" id="SM00642">
    <property type="entry name" value="Aamy"/>
    <property type="match status" value="1"/>
</dbReference>
<dbReference type="PANTHER" id="PTHR10357">
    <property type="entry name" value="ALPHA-AMYLASE FAMILY MEMBER"/>
    <property type="match status" value="1"/>
</dbReference>
<protein>
    <recommendedName>
        <fullName evidence="2">alpha-glucosidase</fullName>
        <ecNumber evidence="2">3.2.1.20</ecNumber>
    </recommendedName>
</protein>
<feature type="signal peptide" evidence="3">
    <location>
        <begin position="1"/>
        <end position="22"/>
    </location>
</feature>
<dbReference type="SUPFAM" id="SSF51011">
    <property type="entry name" value="Glycosyl hydrolase domain"/>
    <property type="match status" value="1"/>
</dbReference>
<dbReference type="EC" id="3.2.1.20" evidence="2"/>
<evidence type="ECO:0000313" key="6">
    <source>
        <dbReference type="Proteomes" id="UP001159363"/>
    </source>
</evidence>
<gene>
    <name evidence="5" type="ORF">PR048_025214</name>
</gene>
<dbReference type="InterPro" id="IPR013780">
    <property type="entry name" value="Glyco_hydro_b"/>
</dbReference>
<dbReference type="Pfam" id="PF00128">
    <property type="entry name" value="Alpha-amylase"/>
    <property type="match status" value="1"/>
</dbReference>
<comment type="caution">
    <text evidence="5">The sequence shown here is derived from an EMBL/GenBank/DDBJ whole genome shotgun (WGS) entry which is preliminary data.</text>
</comment>
<proteinExistence type="predicted"/>
<dbReference type="SUPFAM" id="SSF51445">
    <property type="entry name" value="(Trans)glycosidases"/>
    <property type="match status" value="1"/>
</dbReference>
<dbReference type="PANTHER" id="PTHR10357:SF179">
    <property type="entry name" value="NEUTRAL AND BASIC AMINO ACID TRANSPORT PROTEIN RBAT"/>
    <property type="match status" value="1"/>
</dbReference>
<dbReference type="Gene3D" id="2.60.40.1180">
    <property type="entry name" value="Golgi alpha-mannosidase II"/>
    <property type="match status" value="1"/>
</dbReference>
<organism evidence="5 6">
    <name type="scientific">Dryococelus australis</name>
    <dbReference type="NCBI Taxonomy" id="614101"/>
    <lineage>
        <taxon>Eukaryota</taxon>
        <taxon>Metazoa</taxon>
        <taxon>Ecdysozoa</taxon>
        <taxon>Arthropoda</taxon>
        <taxon>Hexapoda</taxon>
        <taxon>Insecta</taxon>
        <taxon>Pterygota</taxon>
        <taxon>Neoptera</taxon>
        <taxon>Polyneoptera</taxon>
        <taxon>Phasmatodea</taxon>
        <taxon>Verophasmatodea</taxon>
        <taxon>Anareolatae</taxon>
        <taxon>Phasmatidae</taxon>
        <taxon>Eurycanthinae</taxon>
        <taxon>Dryococelus</taxon>
    </lineage>
</organism>
<comment type="catalytic activity">
    <reaction evidence="1">
        <text>Hydrolysis of terminal, non-reducing (1-&gt;4)-linked alpha-D-glucose residues with release of alpha-D-glucose.</text>
        <dbReference type="EC" id="3.2.1.20"/>
    </reaction>
</comment>
<dbReference type="Proteomes" id="UP001159363">
    <property type="component" value="Chromosome 9"/>
</dbReference>
<keyword evidence="6" id="KW-1185">Reference proteome</keyword>
<dbReference type="InterPro" id="IPR006047">
    <property type="entry name" value="GH13_cat_dom"/>
</dbReference>
<feature type="chain" id="PRO_5047284434" description="alpha-glucosidase" evidence="3">
    <location>
        <begin position="23"/>
        <end position="527"/>
    </location>
</feature>
<reference evidence="5 6" key="1">
    <citation type="submission" date="2023-02" db="EMBL/GenBank/DDBJ databases">
        <title>LHISI_Scaffold_Assembly.</title>
        <authorList>
            <person name="Stuart O.P."/>
            <person name="Cleave R."/>
            <person name="Magrath M.J.L."/>
            <person name="Mikheyev A.S."/>
        </authorList>
    </citation>
    <scope>NUCLEOTIDE SEQUENCE [LARGE SCALE GENOMIC DNA]</scope>
    <source>
        <strain evidence="5">Daus_M_001</strain>
        <tissue evidence="5">Leg muscle</tissue>
    </source>
</reference>
<evidence type="ECO:0000259" key="4">
    <source>
        <dbReference type="SMART" id="SM00642"/>
    </source>
</evidence>
<dbReference type="EMBL" id="JARBHB010000010">
    <property type="protein sequence ID" value="KAJ8874366.1"/>
    <property type="molecule type" value="Genomic_DNA"/>
</dbReference>
<accession>A0ABQ9GQP2</accession>
<evidence type="ECO:0000256" key="3">
    <source>
        <dbReference type="SAM" id="SignalP"/>
    </source>
</evidence>
<keyword evidence="3" id="KW-0732">Signal</keyword>
<dbReference type="Gene3D" id="3.20.20.80">
    <property type="entry name" value="Glycosidases"/>
    <property type="match status" value="1"/>
</dbReference>
<evidence type="ECO:0000256" key="2">
    <source>
        <dbReference type="ARBA" id="ARBA00012741"/>
    </source>
</evidence>